<feature type="compositionally biased region" description="Acidic residues" evidence="1">
    <location>
        <begin position="72"/>
        <end position="81"/>
    </location>
</feature>
<feature type="compositionally biased region" description="Basic and acidic residues" evidence="1">
    <location>
        <begin position="965"/>
        <end position="985"/>
    </location>
</feature>
<feature type="region of interest" description="Disordered" evidence="1">
    <location>
        <begin position="25"/>
        <end position="139"/>
    </location>
</feature>
<reference evidence="2" key="1">
    <citation type="submission" date="2022-12" db="EMBL/GenBank/DDBJ databases">
        <authorList>
            <person name="Webb A."/>
        </authorList>
    </citation>
    <scope>NUCLEOTIDE SEQUENCE</scope>
    <source>
        <strain evidence="2">Pd1</strain>
    </source>
</reference>
<feature type="compositionally biased region" description="Polar residues" evidence="1">
    <location>
        <begin position="823"/>
        <end position="832"/>
    </location>
</feature>
<feature type="region of interest" description="Disordered" evidence="1">
    <location>
        <begin position="393"/>
        <end position="433"/>
    </location>
</feature>
<dbReference type="EMBL" id="CANTFM010002360">
    <property type="protein sequence ID" value="CAI5746141.1"/>
    <property type="molecule type" value="Genomic_DNA"/>
</dbReference>
<feature type="compositionally biased region" description="Polar residues" evidence="1">
    <location>
        <begin position="407"/>
        <end position="416"/>
    </location>
</feature>
<feature type="compositionally biased region" description="Low complexity" evidence="1">
    <location>
        <begin position="948"/>
        <end position="958"/>
    </location>
</feature>
<organism evidence="2 3">
    <name type="scientific">Peronospora destructor</name>
    <dbReference type="NCBI Taxonomy" id="86335"/>
    <lineage>
        <taxon>Eukaryota</taxon>
        <taxon>Sar</taxon>
        <taxon>Stramenopiles</taxon>
        <taxon>Oomycota</taxon>
        <taxon>Peronosporomycetes</taxon>
        <taxon>Peronosporales</taxon>
        <taxon>Peronosporaceae</taxon>
        <taxon>Peronospora</taxon>
    </lineage>
</organism>
<gene>
    <name evidence="2" type="ORF">PDE001_LOCUS11154</name>
</gene>
<evidence type="ECO:0000313" key="2">
    <source>
        <dbReference type="EMBL" id="CAI5746141.1"/>
    </source>
</evidence>
<accession>A0AAV0VAM1</accession>
<name>A0AAV0VAM1_9STRA</name>
<proteinExistence type="predicted"/>
<feature type="region of interest" description="Disordered" evidence="1">
    <location>
        <begin position="1101"/>
        <end position="1132"/>
    </location>
</feature>
<evidence type="ECO:0000313" key="3">
    <source>
        <dbReference type="Proteomes" id="UP001162029"/>
    </source>
</evidence>
<feature type="compositionally biased region" description="Basic residues" evidence="1">
    <location>
        <begin position="1057"/>
        <end position="1066"/>
    </location>
</feature>
<feature type="region of interest" description="Disordered" evidence="1">
    <location>
        <begin position="795"/>
        <end position="1020"/>
    </location>
</feature>
<comment type="caution">
    <text evidence="2">The sequence shown here is derived from an EMBL/GenBank/DDBJ whole genome shotgun (WGS) entry which is preliminary data.</text>
</comment>
<evidence type="ECO:0008006" key="4">
    <source>
        <dbReference type="Google" id="ProtNLM"/>
    </source>
</evidence>
<sequence>MVEPEAKLHVSLKEGLPWLKRLQGALDDDDSSDSSSYPTNIMSVKVVKKKKKPEKEGDDRRRVTKRQRQQEDNDSDYESSEGSEVAKEMQRRVLNKNDTSGTSVRRKRPYRAPKKEQSKELKKRKISVASGATALKEQRKRNLCMRREIARKNDRIALKLTQDESSRAIRFVQNDQTIFVDKEVDIEVDNERWKRLSLGLRCRRDSTEKHYAKGKVLKAAASSTMKTENEHVDLPIVAIGNALHALKQDEEDEVGPRFVAEAIAAELTKHDGNEEELMTTPEPIEHENHDEVSLIVIKNENNELNKLERNGEPESILTKPKKAGINVIAKAETSEDAKEVVTSEKCEEAGAAHKILGAALAPTVTSSDFGKHGSQDKMKEEVLVDVKAAPRLVKKEGNDERQAESRVVTQNANGSVKSEDGAEKNSNEKKRKDLVLEMMPIPRKRMKTGVSTALSNAESFVIPKRSCGNSDKGAHTAVAQASRARTSKSRARMHEIDKNSLGTPGSVTMLSLPIPGSSPKLSKVVNPVRPVSKRLKNPVPVKKNASICRQDQVLMRLSRKRNSIFMAATELTAQAPDFRSNTGRMMGYEVYDVDGKALPDLIPRLSCATKREMASNRESHAASFFGVSLSLPKAIEKTSPIVYECGNDLGIRKISCYEELRFHRFEEREYYQRRMYGTAFVPQKLRGWITLMIRNARFERKSTGIRFNQDRDREEFAASLSKRYSHNKSVPRCDIPRENWHKLMRNQPASVFLHYYNREDAEQASHIFRDDLGHPLELKLNLKAGVVIRASSFPAVGPSSQRVPRRSHSSERSVPESSPVSSQNGSPRNTSTWRRERLPVPRSDNQYSRYGPPSLLPWSRGQRQYNTFDGGSKRSRAMVKSRSRSRSRSKSFHDRRNGPNAHEGRADQGKVKRDRTSPLAPDTRERTDSGNKNAVYSDADTPARKQARSSPRSPRRSPIFGQDTSKCELKIDDERKRREEGEILSKSEINPVRTTSERDRRSGMHRARSPSRRWQQEPINTEVSQRWDHISNYSCARSRSPAARHRFDQQWSNRNMNKQRSRSRSRSRPETLPMQSGRGGNYSDQYNLQRGFRGFERAGAYDNGIREHGMYMDRGRLDYDGRRGGSDLRPRQ</sequence>
<feature type="compositionally biased region" description="Basic and acidic residues" evidence="1">
    <location>
        <begin position="1104"/>
        <end position="1132"/>
    </location>
</feature>
<feature type="compositionally biased region" description="Basic and acidic residues" evidence="1">
    <location>
        <begin position="393"/>
        <end position="404"/>
    </location>
</feature>
<feature type="compositionally biased region" description="Basic and acidic residues" evidence="1">
    <location>
        <begin position="417"/>
        <end position="433"/>
    </location>
</feature>
<dbReference type="Proteomes" id="UP001162029">
    <property type="component" value="Unassembled WGS sequence"/>
</dbReference>
<protein>
    <recommendedName>
        <fullName evidence="4">RRM domain-containing protein</fullName>
    </recommendedName>
</protein>
<keyword evidence="3" id="KW-1185">Reference proteome</keyword>
<dbReference type="AlphaFoldDB" id="A0AAV0VAM1"/>
<feature type="compositionally biased region" description="Basic residues" evidence="1">
    <location>
        <begin position="873"/>
        <end position="890"/>
    </location>
</feature>
<feature type="region of interest" description="Disordered" evidence="1">
    <location>
        <begin position="1036"/>
        <end position="1085"/>
    </location>
</feature>
<feature type="compositionally biased region" description="Basic and acidic residues" evidence="1">
    <location>
        <begin position="891"/>
        <end position="929"/>
    </location>
</feature>
<evidence type="ECO:0000256" key="1">
    <source>
        <dbReference type="SAM" id="MobiDB-lite"/>
    </source>
</evidence>